<comment type="subcellular location">
    <subcellularLocation>
        <location evidence="3">Cytoplasm</location>
    </subcellularLocation>
</comment>
<comment type="pathway">
    <text evidence="4">Purine metabolism; AMP biosynthesis via salvage pathway; AMP from adenine: step 1/1.</text>
</comment>
<evidence type="ECO:0000256" key="11">
    <source>
        <dbReference type="ARBA" id="ARBA00022726"/>
    </source>
</evidence>
<dbReference type="FunFam" id="3.40.50.2020:FF:000021">
    <property type="entry name" value="Adenine phosphoribosyltransferase"/>
    <property type="match status" value="1"/>
</dbReference>
<organism evidence="13 14">
    <name type="scientific">Tigriopus californicus</name>
    <name type="common">Marine copepod</name>
    <dbReference type="NCBI Taxonomy" id="6832"/>
    <lineage>
        <taxon>Eukaryota</taxon>
        <taxon>Metazoa</taxon>
        <taxon>Ecdysozoa</taxon>
        <taxon>Arthropoda</taxon>
        <taxon>Crustacea</taxon>
        <taxon>Multicrustacea</taxon>
        <taxon>Hexanauplia</taxon>
        <taxon>Copepoda</taxon>
        <taxon>Harpacticoida</taxon>
        <taxon>Harpacticidae</taxon>
        <taxon>Tigriopus</taxon>
    </lineage>
</organism>
<protein>
    <recommendedName>
        <fullName evidence="7">Adenine phosphoribosyltransferase</fullName>
        <ecNumber evidence="6">2.4.2.7</ecNumber>
    </recommendedName>
</protein>
<dbReference type="GO" id="GO:0005737">
    <property type="term" value="C:cytoplasm"/>
    <property type="evidence" value="ECO:0007669"/>
    <property type="project" value="UniProtKB-SubCell"/>
</dbReference>
<dbReference type="UniPathway" id="UPA00588">
    <property type="reaction ID" value="UER00646"/>
</dbReference>
<evidence type="ECO:0000256" key="1">
    <source>
        <dbReference type="ARBA" id="ARBA00000868"/>
    </source>
</evidence>
<keyword evidence="10" id="KW-0808">Transferase</keyword>
<keyword evidence="14" id="KW-1185">Reference proteome</keyword>
<accession>A0A553P9R0</accession>
<dbReference type="OMA" id="ITHFVYH"/>
<dbReference type="GO" id="GO:0044209">
    <property type="term" value="P:AMP salvage"/>
    <property type="evidence" value="ECO:0007669"/>
    <property type="project" value="UniProtKB-UniPathway"/>
</dbReference>
<reference evidence="13 14" key="1">
    <citation type="journal article" date="2018" name="Nat. Ecol. Evol.">
        <title>Genomic signatures of mitonuclear coevolution across populations of Tigriopus californicus.</title>
        <authorList>
            <person name="Barreto F.S."/>
            <person name="Watson E.T."/>
            <person name="Lima T.G."/>
            <person name="Willett C.S."/>
            <person name="Edmands S."/>
            <person name="Li W."/>
            <person name="Burton R.S."/>
        </authorList>
    </citation>
    <scope>NUCLEOTIDE SEQUENCE [LARGE SCALE GENOMIC DNA]</scope>
    <source>
        <strain evidence="13 14">San Diego</strain>
    </source>
</reference>
<dbReference type="CDD" id="cd06223">
    <property type="entry name" value="PRTases_typeI"/>
    <property type="match status" value="1"/>
</dbReference>
<comment type="function">
    <text evidence="2">Catalyzes a salvage reaction resulting in the formation of AMP, that is energically less costly than de novo synthesis.</text>
</comment>
<evidence type="ECO:0000256" key="9">
    <source>
        <dbReference type="ARBA" id="ARBA00022676"/>
    </source>
</evidence>
<feature type="domain" description="Phosphoribosyltransferase" evidence="12">
    <location>
        <begin position="60"/>
        <end position="154"/>
    </location>
</feature>
<proteinExistence type="inferred from homology"/>
<evidence type="ECO:0000256" key="3">
    <source>
        <dbReference type="ARBA" id="ARBA00004496"/>
    </source>
</evidence>
<dbReference type="SUPFAM" id="SSF53271">
    <property type="entry name" value="PRTase-like"/>
    <property type="match status" value="1"/>
</dbReference>
<dbReference type="InterPro" id="IPR005764">
    <property type="entry name" value="Ade_phspho_trans"/>
</dbReference>
<dbReference type="AlphaFoldDB" id="A0A553P9R0"/>
<keyword evidence="11" id="KW-0660">Purine salvage</keyword>
<dbReference type="HAMAP" id="MF_00004">
    <property type="entry name" value="Aden_phosphoribosyltr"/>
    <property type="match status" value="1"/>
</dbReference>
<dbReference type="GO" id="GO:0016208">
    <property type="term" value="F:AMP binding"/>
    <property type="evidence" value="ECO:0007669"/>
    <property type="project" value="TreeGrafter"/>
</dbReference>
<dbReference type="OrthoDB" id="363185at2759"/>
<dbReference type="PANTHER" id="PTHR32315:SF3">
    <property type="entry name" value="ADENINE PHOSPHORIBOSYLTRANSFERASE"/>
    <property type="match status" value="1"/>
</dbReference>
<keyword evidence="8" id="KW-0963">Cytoplasm</keyword>
<gene>
    <name evidence="13" type="ORF">TCAL_10423</name>
</gene>
<comment type="catalytic activity">
    <reaction evidence="1">
        <text>AMP + diphosphate = 5-phospho-alpha-D-ribose 1-diphosphate + adenine</text>
        <dbReference type="Rhea" id="RHEA:16609"/>
        <dbReference type="ChEBI" id="CHEBI:16708"/>
        <dbReference type="ChEBI" id="CHEBI:33019"/>
        <dbReference type="ChEBI" id="CHEBI:58017"/>
        <dbReference type="ChEBI" id="CHEBI:456215"/>
        <dbReference type="EC" id="2.4.2.7"/>
    </reaction>
</comment>
<comment type="caution">
    <text evidence="13">The sequence shown here is derived from an EMBL/GenBank/DDBJ whole genome shotgun (WGS) entry which is preliminary data.</text>
</comment>
<dbReference type="Pfam" id="PF00156">
    <property type="entry name" value="Pribosyltran"/>
    <property type="match status" value="1"/>
</dbReference>
<dbReference type="InterPro" id="IPR050054">
    <property type="entry name" value="UPRTase/APRTase"/>
</dbReference>
<dbReference type="PANTHER" id="PTHR32315">
    <property type="entry name" value="ADENINE PHOSPHORIBOSYLTRANSFERASE"/>
    <property type="match status" value="1"/>
</dbReference>
<evidence type="ECO:0000256" key="5">
    <source>
        <dbReference type="ARBA" id="ARBA00008391"/>
    </source>
</evidence>
<evidence type="ECO:0000259" key="12">
    <source>
        <dbReference type="Pfam" id="PF00156"/>
    </source>
</evidence>
<evidence type="ECO:0000256" key="8">
    <source>
        <dbReference type="ARBA" id="ARBA00022490"/>
    </source>
</evidence>
<comment type="similarity">
    <text evidence="5">Belongs to the purine/pyrimidine phosphoribosyltransferase family.</text>
</comment>
<dbReference type="GO" id="GO:0003999">
    <property type="term" value="F:adenine phosphoribosyltransferase activity"/>
    <property type="evidence" value="ECO:0007669"/>
    <property type="project" value="UniProtKB-EC"/>
</dbReference>
<evidence type="ECO:0000256" key="4">
    <source>
        <dbReference type="ARBA" id="ARBA00004659"/>
    </source>
</evidence>
<dbReference type="Proteomes" id="UP000318571">
    <property type="component" value="Chromosome 2"/>
</dbReference>
<evidence type="ECO:0000256" key="10">
    <source>
        <dbReference type="ARBA" id="ARBA00022679"/>
    </source>
</evidence>
<evidence type="ECO:0000256" key="7">
    <source>
        <dbReference type="ARBA" id="ARBA00017366"/>
    </source>
</evidence>
<dbReference type="GO" id="GO:0006168">
    <property type="term" value="P:adenine salvage"/>
    <property type="evidence" value="ECO:0007669"/>
    <property type="project" value="InterPro"/>
</dbReference>
<dbReference type="Gene3D" id="3.40.50.2020">
    <property type="match status" value="1"/>
</dbReference>
<evidence type="ECO:0000256" key="2">
    <source>
        <dbReference type="ARBA" id="ARBA00003968"/>
    </source>
</evidence>
<keyword evidence="9" id="KW-0328">Glycosyltransferase</keyword>
<evidence type="ECO:0000313" key="14">
    <source>
        <dbReference type="Proteomes" id="UP000318571"/>
    </source>
</evidence>
<dbReference type="EC" id="2.4.2.7" evidence="6"/>
<sequence>MNQFNEKSDQDLSDALRAKLKSYPDFPKPGINFLDVFSLYADLEGSQILNEVFIRKGRSVIGQIDVVVGLDARGFLMGPIIAREANVPFVPVRKSGKLPGLTVGTAYSLEYGEASVEIQKDAIPEKARVLIVDDLLATGGTLNAAATLISKLGLGITVTECFVLMELAFLKGRDKITSKVSCTLSFD</sequence>
<dbReference type="STRING" id="6832.A0A553P9R0"/>
<dbReference type="GO" id="GO:0006166">
    <property type="term" value="P:purine ribonucleoside salvage"/>
    <property type="evidence" value="ECO:0007669"/>
    <property type="project" value="UniProtKB-KW"/>
</dbReference>
<evidence type="ECO:0000313" key="13">
    <source>
        <dbReference type="EMBL" id="TRY74413.1"/>
    </source>
</evidence>
<dbReference type="InterPro" id="IPR000836">
    <property type="entry name" value="PRTase_dom"/>
</dbReference>
<dbReference type="NCBIfam" id="NF002636">
    <property type="entry name" value="PRK02304.1-5"/>
    <property type="match status" value="1"/>
</dbReference>
<dbReference type="EMBL" id="VCGU01000005">
    <property type="protein sequence ID" value="TRY74413.1"/>
    <property type="molecule type" value="Genomic_DNA"/>
</dbReference>
<evidence type="ECO:0000256" key="6">
    <source>
        <dbReference type="ARBA" id="ARBA00011893"/>
    </source>
</evidence>
<dbReference type="GO" id="GO:0002055">
    <property type="term" value="F:adenine binding"/>
    <property type="evidence" value="ECO:0007669"/>
    <property type="project" value="TreeGrafter"/>
</dbReference>
<dbReference type="InterPro" id="IPR029057">
    <property type="entry name" value="PRTase-like"/>
</dbReference>
<name>A0A553P9R0_TIGCA</name>